<keyword evidence="4" id="KW-1185">Reference proteome</keyword>
<evidence type="ECO:0000256" key="2">
    <source>
        <dbReference type="SAM" id="MobiDB-lite"/>
    </source>
</evidence>
<comment type="caution">
    <text evidence="3">The sequence shown here is derived from an EMBL/GenBank/DDBJ whole genome shotgun (WGS) entry which is preliminary data.</text>
</comment>
<feature type="compositionally biased region" description="Polar residues" evidence="2">
    <location>
        <begin position="345"/>
        <end position="366"/>
    </location>
</feature>
<dbReference type="OrthoDB" id="9977870at2759"/>
<evidence type="ECO:0000313" key="4">
    <source>
        <dbReference type="Proteomes" id="UP000653565"/>
    </source>
</evidence>
<dbReference type="AlphaFoldDB" id="A0A8H4M6Z7"/>
<proteinExistence type="predicted"/>
<evidence type="ECO:0000256" key="1">
    <source>
        <dbReference type="SAM" id="Coils"/>
    </source>
</evidence>
<gene>
    <name evidence="3" type="ORF">CNMCM6805_007821</name>
</gene>
<reference evidence="3" key="1">
    <citation type="journal article" date="2020" name="bioRxiv">
        <title>Genomic and phenotypic heterogeneity of clinical isolates of the human pathogens Aspergillus fumigatus, Aspergillus lentulus and Aspergillus fumigatiaffinis.</title>
        <authorList>
            <person name="dos Santos R.A.C."/>
            <person name="Steenwyk J.L."/>
            <person name="Rivero-Menendez O."/>
            <person name="Mead M.E."/>
            <person name="Silva L.P."/>
            <person name="Bastos R.W."/>
            <person name="Alastruey-Izquierdo A."/>
            <person name="Goldman G.H."/>
            <person name="Rokas A."/>
        </authorList>
    </citation>
    <scope>NUCLEOTIDE SEQUENCE</scope>
    <source>
        <strain evidence="3">CNM-CM6805</strain>
    </source>
</reference>
<sequence length="523" mass="59331">MMEPSNLVGIDEAQYRNEVLLLPSEEVEAARDKRLLEEAHELRLKVPEVEVTASVAASIASGIIDISSPVLSSSSSTDRNSICEVTHSYENPRLDQVASSLSELTVSSDPMKCGSPRSIASLSTRPTSLCSSEGRLVTGLDGIFAGHPGHRNSLLSLSSTDKKEKRKSSLKSAIGRIHFRKKRTPSTILLPPAAQITVARGQGGVDRIYVETRRSESQNPSSDEESQALKVEIPIYDKETLQRSLENEELAQLRELHKSERDRHVAFQDSFLMQLRRNQQAVVADKLSENKTLEEQKRVKNEADAARMEERQLAVEMDQLREFEREKQNSRTRIKYMEGYFNNAHPPQTSDSESNSGSEQTTPVRQYTNQQKSLLAQEYHDHECMDRLHSAKIKVLRDRQEIRLQEAIARMEKELDALIDKHALEFAELQRQHQQEEALAMHAFETKKTKLRHRWNLEEAILRKKLELQHGDPYGPLPPLSFTDSHYETRDSAICVSENSTNMSGDEQTHPKEGEESEPVHNL</sequence>
<feature type="compositionally biased region" description="Polar residues" evidence="2">
    <location>
        <begin position="497"/>
        <end position="506"/>
    </location>
</feature>
<reference evidence="3" key="2">
    <citation type="submission" date="2020-04" db="EMBL/GenBank/DDBJ databases">
        <authorList>
            <person name="Santos R.A.C."/>
            <person name="Steenwyk J.L."/>
            <person name="Rivero-Menendez O."/>
            <person name="Mead M.E."/>
            <person name="Silva L.P."/>
            <person name="Bastos R.W."/>
            <person name="Alastruey-Izquierdo A."/>
            <person name="Goldman G.H."/>
            <person name="Rokas A."/>
        </authorList>
    </citation>
    <scope>NUCLEOTIDE SEQUENCE</scope>
    <source>
        <strain evidence="3">CNM-CM6805</strain>
    </source>
</reference>
<dbReference type="Proteomes" id="UP000653565">
    <property type="component" value="Unassembled WGS sequence"/>
</dbReference>
<feature type="region of interest" description="Disordered" evidence="2">
    <location>
        <begin position="341"/>
        <end position="366"/>
    </location>
</feature>
<feature type="region of interest" description="Disordered" evidence="2">
    <location>
        <begin position="491"/>
        <end position="523"/>
    </location>
</feature>
<evidence type="ECO:0000313" key="3">
    <source>
        <dbReference type="EMBL" id="KAF4235747.1"/>
    </source>
</evidence>
<feature type="coiled-coil region" evidence="1">
    <location>
        <begin position="306"/>
        <end position="333"/>
    </location>
</feature>
<organism evidence="3 4">
    <name type="scientific">Aspergillus fumigatiaffinis</name>
    <dbReference type="NCBI Taxonomy" id="340414"/>
    <lineage>
        <taxon>Eukaryota</taxon>
        <taxon>Fungi</taxon>
        <taxon>Dikarya</taxon>
        <taxon>Ascomycota</taxon>
        <taxon>Pezizomycotina</taxon>
        <taxon>Eurotiomycetes</taxon>
        <taxon>Eurotiomycetidae</taxon>
        <taxon>Eurotiales</taxon>
        <taxon>Aspergillaceae</taxon>
        <taxon>Aspergillus</taxon>
        <taxon>Aspergillus subgen. Fumigati</taxon>
    </lineage>
</organism>
<feature type="region of interest" description="Disordered" evidence="2">
    <location>
        <begin position="151"/>
        <end position="171"/>
    </location>
</feature>
<accession>A0A8H4M6Z7</accession>
<feature type="coiled-coil region" evidence="1">
    <location>
        <begin position="397"/>
        <end position="439"/>
    </location>
</feature>
<name>A0A8H4M6Z7_9EURO</name>
<protein>
    <submittedName>
        <fullName evidence="3">Uncharacterized protein</fullName>
    </submittedName>
</protein>
<dbReference type="EMBL" id="JAAAPX010000057">
    <property type="protein sequence ID" value="KAF4235747.1"/>
    <property type="molecule type" value="Genomic_DNA"/>
</dbReference>
<keyword evidence="1" id="KW-0175">Coiled coil</keyword>